<evidence type="ECO:0000256" key="2">
    <source>
        <dbReference type="SAM" id="Coils"/>
    </source>
</evidence>
<reference evidence="5 6" key="1">
    <citation type="submission" date="2018-05" db="EMBL/GenBank/DDBJ databases">
        <title>Genome sequencing and assembly of the regulated plant pathogen Lachnellula willkommii and related sister species for the development of diagnostic species identification markers.</title>
        <authorList>
            <person name="Giroux E."/>
            <person name="Bilodeau G."/>
        </authorList>
    </citation>
    <scope>NUCLEOTIDE SEQUENCE [LARGE SCALE GENOMIC DNA]</scope>
    <source>
        <strain evidence="5 6">CBS 197.66</strain>
    </source>
</reference>
<dbReference type="Pfam" id="PF24809">
    <property type="entry name" value="DUF7708"/>
    <property type="match status" value="1"/>
</dbReference>
<protein>
    <recommendedName>
        <fullName evidence="7">Fungal STAND N-terminal Goodbye domain-containing protein</fullName>
    </recommendedName>
</protein>
<dbReference type="InterPro" id="IPR056884">
    <property type="entry name" value="NPHP3-like_N"/>
</dbReference>
<dbReference type="Pfam" id="PF24883">
    <property type="entry name" value="NPHP3_N"/>
    <property type="match status" value="1"/>
</dbReference>
<feature type="domain" description="DUF7708" evidence="3">
    <location>
        <begin position="108"/>
        <end position="245"/>
    </location>
</feature>
<feature type="coiled-coil region" evidence="2">
    <location>
        <begin position="251"/>
        <end position="332"/>
    </location>
</feature>
<dbReference type="OrthoDB" id="5389929at2759"/>
<dbReference type="PANTHER" id="PTHR10039">
    <property type="entry name" value="AMELOGENIN"/>
    <property type="match status" value="1"/>
</dbReference>
<evidence type="ECO:0000256" key="1">
    <source>
        <dbReference type="ARBA" id="ARBA00022737"/>
    </source>
</evidence>
<gene>
    <name evidence="5" type="ORF">LSUB1_G008432</name>
</gene>
<evidence type="ECO:0000313" key="6">
    <source>
        <dbReference type="Proteomes" id="UP000462212"/>
    </source>
</evidence>
<keyword evidence="6" id="KW-1185">Reference proteome</keyword>
<sequence length="606" mass="69000">MDVQRPVWFEENEAEGAKSQVLPPPNDILKTHQEFKRKLRKALKIGSKEVQIASTKEELETQIEAVRNRLSPPLLALQNLDDADKAHDVYTEYRKKGPKRVGRWAQDFANGFSQFVGAYSGIVDIVRSAGGPYGEVAYQSLSILLIVVVNKSANDTKIKDLLDDIRKSFPRLENWPQIYPTRTMKALVATAYEQVTEFSRAAAYYFTNFWRRFAMAIIAPPSMVVDKDAALIHKTLAEISSEAMFGLHGRSHNIETQVVRSQQTIEQLEAQATSSNEKLKKLQDHAKRIEDTNDWLLMALKDQNKKFERYKKDVEQRAQQEDEQQLKTLQENLGVMFPSAETNVEKTKYHLMQVFPNLPHYAPHLPETAYVQMSRDLLQKASFYHDWISSTESSLLFLSGRTAIEGRHYRGWRHCWLSPASIYIAEDLASSQDNNHIIAFFSCHPEFESRTVSTNHIISSIVLQILQRHPHVLRKKAVQFQSAALSGAMMELLSEVLACVKEFGTTYIVLDRLDQCEGKFNLLMDRLVRLVGDPGCDVKIAVIAETSIGGGKWHPEYLPEGEYRLDHVFGGQAWNQARLTNLEMNRGDRALTWTSEGSTLTLVETT</sequence>
<dbReference type="Proteomes" id="UP000462212">
    <property type="component" value="Unassembled WGS sequence"/>
</dbReference>
<evidence type="ECO:0000313" key="5">
    <source>
        <dbReference type="EMBL" id="TVY32027.1"/>
    </source>
</evidence>
<keyword evidence="1" id="KW-0677">Repeat</keyword>
<evidence type="ECO:0000259" key="3">
    <source>
        <dbReference type="Pfam" id="PF24809"/>
    </source>
</evidence>
<keyword evidence="2" id="KW-0175">Coiled coil</keyword>
<dbReference type="EMBL" id="QGMJ01001183">
    <property type="protein sequence ID" value="TVY32027.1"/>
    <property type="molecule type" value="Genomic_DNA"/>
</dbReference>
<dbReference type="AlphaFoldDB" id="A0A8H8U2Z6"/>
<name>A0A8H8U2Z6_9HELO</name>
<accession>A0A8H8U2Z6</accession>
<comment type="caution">
    <text evidence="5">The sequence shown here is derived from an EMBL/GenBank/DDBJ whole genome shotgun (WGS) entry which is preliminary data.</text>
</comment>
<organism evidence="5 6">
    <name type="scientific">Lachnellula subtilissima</name>
    <dbReference type="NCBI Taxonomy" id="602034"/>
    <lineage>
        <taxon>Eukaryota</taxon>
        <taxon>Fungi</taxon>
        <taxon>Dikarya</taxon>
        <taxon>Ascomycota</taxon>
        <taxon>Pezizomycotina</taxon>
        <taxon>Leotiomycetes</taxon>
        <taxon>Helotiales</taxon>
        <taxon>Lachnaceae</taxon>
        <taxon>Lachnellula</taxon>
    </lineage>
</organism>
<evidence type="ECO:0008006" key="7">
    <source>
        <dbReference type="Google" id="ProtNLM"/>
    </source>
</evidence>
<evidence type="ECO:0000259" key="4">
    <source>
        <dbReference type="Pfam" id="PF24883"/>
    </source>
</evidence>
<dbReference type="InterPro" id="IPR056125">
    <property type="entry name" value="DUF7708"/>
</dbReference>
<proteinExistence type="predicted"/>
<feature type="domain" description="Nephrocystin 3-like N-terminal" evidence="4">
    <location>
        <begin position="421"/>
        <end position="542"/>
    </location>
</feature>